<protein>
    <submittedName>
        <fullName evidence="1">Uncharacterized protein</fullName>
    </submittedName>
</protein>
<accession>A0A6J5QTX0</accession>
<dbReference type="EMBL" id="LR797026">
    <property type="protein sequence ID" value="CAB4182974.1"/>
    <property type="molecule type" value="Genomic_DNA"/>
</dbReference>
<evidence type="ECO:0000313" key="1">
    <source>
        <dbReference type="EMBL" id="CAB4182974.1"/>
    </source>
</evidence>
<dbReference type="EMBL" id="LR797394">
    <property type="protein sequence ID" value="CAB4212943.1"/>
    <property type="molecule type" value="Genomic_DNA"/>
</dbReference>
<gene>
    <name evidence="1" type="ORF">UFOVP1085_31</name>
    <name evidence="2" type="ORF">UFOVP1439_51</name>
</gene>
<reference evidence="1" key="1">
    <citation type="submission" date="2020-05" db="EMBL/GenBank/DDBJ databases">
        <authorList>
            <person name="Chiriac C."/>
            <person name="Salcher M."/>
            <person name="Ghai R."/>
            <person name="Kavagutti S V."/>
        </authorList>
    </citation>
    <scope>NUCLEOTIDE SEQUENCE</scope>
</reference>
<organism evidence="1">
    <name type="scientific">uncultured Caudovirales phage</name>
    <dbReference type="NCBI Taxonomy" id="2100421"/>
    <lineage>
        <taxon>Viruses</taxon>
        <taxon>Duplodnaviria</taxon>
        <taxon>Heunggongvirae</taxon>
        <taxon>Uroviricota</taxon>
        <taxon>Caudoviricetes</taxon>
        <taxon>Peduoviridae</taxon>
        <taxon>Maltschvirus</taxon>
        <taxon>Maltschvirus maltsch</taxon>
    </lineage>
</organism>
<sequence>MPEKDVALELIINGEEFLATRYNTSLFTFLGELSCYDHVFVLKDEETGEGGYLFKNQAIFNDLGAFMVANSYPMHLNMTEVAECDQDAFNGTFYQDIRSNRSFPPEWDA</sequence>
<evidence type="ECO:0000313" key="2">
    <source>
        <dbReference type="EMBL" id="CAB4212943.1"/>
    </source>
</evidence>
<proteinExistence type="predicted"/>
<name>A0A6J5QTX0_9CAUD</name>